<comment type="caution">
    <text evidence="1">The sequence shown here is derived from an EMBL/GenBank/DDBJ whole genome shotgun (WGS) entry which is preliminary data.</text>
</comment>
<protein>
    <submittedName>
        <fullName evidence="1">Uncharacterized protein</fullName>
    </submittedName>
</protein>
<dbReference type="AlphaFoldDB" id="A0A2I0KDW4"/>
<keyword evidence="2" id="KW-1185">Reference proteome</keyword>
<accession>A0A2I0KDW4</accession>
<sequence length="166" mass="18423">MYERRLNLPLPMDLHSPGDNLTNILEPYQLQMLKSAAISGRMSGQTLHGILRGNSRNLDQLQSGLLTPQKSFNQVQLRQHFMLQAGQTTPATNIGGTTRINDGNSKTTPAKGLFHFVAEAFKDLTIRSVNQTSQFVSYSRSTLRLGDNANSTQPCRARAELFFQAS</sequence>
<evidence type="ECO:0000313" key="2">
    <source>
        <dbReference type="Proteomes" id="UP000233551"/>
    </source>
</evidence>
<organism evidence="1 2">
    <name type="scientific">Punica granatum</name>
    <name type="common">Pomegranate</name>
    <dbReference type="NCBI Taxonomy" id="22663"/>
    <lineage>
        <taxon>Eukaryota</taxon>
        <taxon>Viridiplantae</taxon>
        <taxon>Streptophyta</taxon>
        <taxon>Embryophyta</taxon>
        <taxon>Tracheophyta</taxon>
        <taxon>Spermatophyta</taxon>
        <taxon>Magnoliopsida</taxon>
        <taxon>eudicotyledons</taxon>
        <taxon>Gunneridae</taxon>
        <taxon>Pentapetalae</taxon>
        <taxon>rosids</taxon>
        <taxon>malvids</taxon>
        <taxon>Myrtales</taxon>
        <taxon>Lythraceae</taxon>
        <taxon>Punica</taxon>
    </lineage>
</organism>
<dbReference type="Proteomes" id="UP000233551">
    <property type="component" value="Unassembled WGS sequence"/>
</dbReference>
<evidence type="ECO:0000313" key="1">
    <source>
        <dbReference type="EMBL" id="PKI66699.1"/>
    </source>
</evidence>
<dbReference type="EMBL" id="PGOL01000658">
    <property type="protein sequence ID" value="PKI66699.1"/>
    <property type="molecule type" value="Genomic_DNA"/>
</dbReference>
<gene>
    <name evidence="1" type="ORF">CRG98_012894</name>
</gene>
<reference evidence="1 2" key="1">
    <citation type="submission" date="2017-11" db="EMBL/GenBank/DDBJ databases">
        <title>De-novo sequencing of pomegranate (Punica granatum L.) genome.</title>
        <authorList>
            <person name="Akparov Z."/>
            <person name="Amiraslanov A."/>
            <person name="Hajiyeva S."/>
            <person name="Abbasov M."/>
            <person name="Kaur K."/>
            <person name="Hamwieh A."/>
            <person name="Solovyev V."/>
            <person name="Salamov A."/>
            <person name="Braich B."/>
            <person name="Kosarev P."/>
            <person name="Mahmoud A."/>
            <person name="Hajiyev E."/>
            <person name="Babayeva S."/>
            <person name="Izzatullayeva V."/>
            <person name="Mammadov A."/>
            <person name="Mammadov A."/>
            <person name="Sharifova S."/>
            <person name="Ojaghi J."/>
            <person name="Eynullazada K."/>
            <person name="Bayramov B."/>
            <person name="Abdulazimova A."/>
            <person name="Shahmuradov I."/>
        </authorList>
    </citation>
    <scope>NUCLEOTIDE SEQUENCE [LARGE SCALE GENOMIC DNA]</scope>
    <source>
        <strain evidence="2">cv. AG2017</strain>
        <tissue evidence="1">Leaf</tissue>
    </source>
</reference>
<proteinExistence type="predicted"/>
<name>A0A2I0KDW4_PUNGR</name>